<dbReference type="EMBL" id="JANPWZ010001354">
    <property type="protein sequence ID" value="KAJ3566465.1"/>
    <property type="molecule type" value="Genomic_DNA"/>
</dbReference>
<feature type="compositionally biased region" description="Acidic residues" evidence="2">
    <location>
        <begin position="314"/>
        <end position="326"/>
    </location>
</feature>
<dbReference type="GO" id="GO:0003723">
    <property type="term" value="F:RNA binding"/>
    <property type="evidence" value="ECO:0007669"/>
    <property type="project" value="UniProtKB-UniRule"/>
</dbReference>
<dbReference type="SUPFAM" id="SSF143437">
    <property type="entry name" value="THUMP domain-like"/>
    <property type="match status" value="1"/>
</dbReference>
<comment type="caution">
    <text evidence="4">The sequence shown here is derived from an EMBL/GenBank/DDBJ whole genome shotgun (WGS) entry which is preliminary data.</text>
</comment>
<name>A0A9W8NAK8_9PEZI</name>
<dbReference type="InterPro" id="IPR004114">
    <property type="entry name" value="THUMP_dom"/>
</dbReference>
<keyword evidence="5" id="KW-1185">Reference proteome</keyword>
<dbReference type="PANTHER" id="PTHR13452:SF10">
    <property type="entry name" value="THUMP DOMAIN-CONTAINING PROTEIN 1"/>
    <property type="match status" value="1"/>
</dbReference>
<dbReference type="InterPro" id="IPR040183">
    <property type="entry name" value="THUMPD1-like"/>
</dbReference>
<evidence type="ECO:0000256" key="2">
    <source>
        <dbReference type="SAM" id="MobiDB-lite"/>
    </source>
</evidence>
<dbReference type="Pfam" id="PF02926">
    <property type="entry name" value="THUMP"/>
    <property type="match status" value="1"/>
</dbReference>
<evidence type="ECO:0000259" key="3">
    <source>
        <dbReference type="PROSITE" id="PS51165"/>
    </source>
</evidence>
<dbReference type="VEuPathDB" id="FungiDB:F4678DRAFT_441049"/>
<dbReference type="Proteomes" id="UP001148614">
    <property type="component" value="Unassembled WGS sequence"/>
</dbReference>
<gene>
    <name evidence="4" type="ORF">NPX13_g7124</name>
</gene>
<dbReference type="GO" id="GO:0006400">
    <property type="term" value="P:tRNA modification"/>
    <property type="evidence" value="ECO:0007669"/>
    <property type="project" value="InterPro"/>
</dbReference>
<dbReference type="PROSITE" id="PS51165">
    <property type="entry name" value="THUMP"/>
    <property type="match status" value="1"/>
</dbReference>
<dbReference type="Gene3D" id="3.30.2300.10">
    <property type="entry name" value="THUMP superfamily"/>
    <property type="match status" value="1"/>
</dbReference>
<evidence type="ECO:0000313" key="5">
    <source>
        <dbReference type="Proteomes" id="UP001148614"/>
    </source>
</evidence>
<evidence type="ECO:0000256" key="1">
    <source>
        <dbReference type="PROSITE-ProRule" id="PRU00529"/>
    </source>
</evidence>
<dbReference type="CDD" id="cd11717">
    <property type="entry name" value="THUMP_THUMPD1_like"/>
    <property type="match status" value="1"/>
</dbReference>
<feature type="region of interest" description="Disordered" evidence="2">
    <location>
        <begin position="306"/>
        <end position="326"/>
    </location>
</feature>
<reference evidence="4" key="1">
    <citation type="submission" date="2022-07" db="EMBL/GenBank/DDBJ databases">
        <title>Genome Sequence of Xylaria arbuscula.</title>
        <authorList>
            <person name="Buettner E."/>
        </authorList>
    </citation>
    <scope>NUCLEOTIDE SEQUENCE</scope>
    <source>
        <strain evidence="4">VT107</strain>
    </source>
</reference>
<evidence type="ECO:0000313" key="4">
    <source>
        <dbReference type="EMBL" id="KAJ3566465.1"/>
    </source>
</evidence>
<protein>
    <recommendedName>
        <fullName evidence="3">THUMP domain-containing protein</fullName>
    </recommendedName>
</protein>
<feature type="region of interest" description="Disordered" evidence="2">
    <location>
        <begin position="1"/>
        <end position="36"/>
    </location>
</feature>
<dbReference type="AlphaFoldDB" id="A0A9W8NAK8"/>
<organism evidence="4 5">
    <name type="scientific">Xylaria arbuscula</name>
    <dbReference type="NCBI Taxonomy" id="114810"/>
    <lineage>
        <taxon>Eukaryota</taxon>
        <taxon>Fungi</taxon>
        <taxon>Dikarya</taxon>
        <taxon>Ascomycota</taxon>
        <taxon>Pezizomycotina</taxon>
        <taxon>Sordariomycetes</taxon>
        <taxon>Xylariomycetidae</taxon>
        <taxon>Xylariales</taxon>
        <taxon>Xylariaceae</taxon>
        <taxon>Xylaria</taxon>
    </lineage>
</organism>
<feature type="domain" description="THUMP" evidence="3">
    <location>
        <begin position="160"/>
        <end position="284"/>
    </location>
</feature>
<accession>A0A9W8NAK8</accession>
<dbReference type="PANTHER" id="PTHR13452">
    <property type="entry name" value="THUMP DOMAIN CONTAINING PROTEIN 1-RELATED"/>
    <property type="match status" value="1"/>
</dbReference>
<proteinExistence type="predicted"/>
<sequence length="326" mass="35782">MEANGKRKHDASGAQGSSTKRSKGGNQGKWMTPSHKAKIAAIRGRTLEVGDMGFWVTCQRQKEMRAADEILSLCEEYGQKLFGINSGATDKAAEDDDGDEPEDIEAAIEKELATMRSANKTKDSPFGLIRMNVDCVLFMRTRAPVDPLKLVQEICKDAAVANSRELLRSRFINKLTPITLTGKATEKGLEDLAKKVLSDHFRLADGESDANGDDDGESNACSYAIRPTLRAHSTLKRTEIIDKVANMISKRHKVDLKNPDKVIIIEIFQSSPPIQTFCGMSVVGKDWEAMKRYNIHELYSAAIKSAADPAEPNEPAEGEGEGENQA</sequence>
<keyword evidence="1" id="KW-0694">RNA-binding</keyword>